<name>A0A1Q3DDU0_CEPFO</name>
<organism evidence="2 3">
    <name type="scientific">Cephalotus follicularis</name>
    <name type="common">Albany pitcher plant</name>
    <dbReference type="NCBI Taxonomy" id="3775"/>
    <lineage>
        <taxon>Eukaryota</taxon>
        <taxon>Viridiplantae</taxon>
        <taxon>Streptophyta</taxon>
        <taxon>Embryophyta</taxon>
        <taxon>Tracheophyta</taxon>
        <taxon>Spermatophyta</taxon>
        <taxon>Magnoliopsida</taxon>
        <taxon>eudicotyledons</taxon>
        <taxon>Gunneridae</taxon>
        <taxon>Pentapetalae</taxon>
        <taxon>rosids</taxon>
        <taxon>fabids</taxon>
        <taxon>Oxalidales</taxon>
        <taxon>Cephalotaceae</taxon>
        <taxon>Cephalotus</taxon>
    </lineage>
</organism>
<dbReference type="Proteomes" id="UP000187406">
    <property type="component" value="Unassembled WGS sequence"/>
</dbReference>
<comment type="caution">
    <text evidence="2">The sequence shown here is derived from an EMBL/GenBank/DDBJ whole genome shotgun (WGS) entry which is preliminary data.</text>
</comment>
<feature type="region of interest" description="Disordered" evidence="1">
    <location>
        <begin position="1"/>
        <end position="68"/>
    </location>
</feature>
<evidence type="ECO:0000256" key="1">
    <source>
        <dbReference type="SAM" id="MobiDB-lite"/>
    </source>
</evidence>
<feature type="non-terminal residue" evidence="2">
    <location>
        <position position="68"/>
    </location>
</feature>
<gene>
    <name evidence="2" type="ORF">CFOL_v3_34111</name>
</gene>
<sequence>RDICASTWTEMLPKEGGSREEKRLLGNKRSERSSSSNPEVSSTPSLGGSHLVATTKMQERPMGDSPLL</sequence>
<dbReference type="InParanoid" id="A0A1Q3DDU0"/>
<evidence type="ECO:0000313" key="3">
    <source>
        <dbReference type="Proteomes" id="UP000187406"/>
    </source>
</evidence>
<accession>A0A1Q3DDU0</accession>
<keyword evidence="3" id="KW-1185">Reference proteome</keyword>
<feature type="compositionally biased region" description="Basic and acidic residues" evidence="1">
    <location>
        <begin position="12"/>
        <end position="32"/>
    </location>
</feature>
<feature type="compositionally biased region" description="Low complexity" evidence="1">
    <location>
        <begin position="33"/>
        <end position="45"/>
    </location>
</feature>
<dbReference type="AlphaFoldDB" id="A0A1Q3DDU0"/>
<protein>
    <submittedName>
        <fullName evidence="2">Uncharacterized protein</fullName>
    </submittedName>
</protein>
<reference evidence="3" key="1">
    <citation type="submission" date="2016-04" db="EMBL/GenBank/DDBJ databases">
        <title>Cephalotus genome sequencing.</title>
        <authorList>
            <person name="Fukushima K."/>
            <person name="Hasebe M."/>
            <person name="Fang X."/>
        </authorList>
    </citation>
    <scope>NUCLEOTIDE SEQUENCE [LARGE SCALE GENOMIC DNA]</scope>
    <source>
        <strain evidence="3">cv. St1</strain>
    </source>
</reference>
<dbReference type="EMBL" id="BDDD01006517">
    <property type="protein sequence ID" value="GAV90706.1"/>
    <property type="molecule type" value="Genomic_DNA"/>
</dbReference>
<feature type="non-terminal residue" evidence="2">
    <location>
        <position position="1"/>
    </location>
</feature>
<proteinExistence type="predicted"/>
<evidence type="ECO:0000313" key="2">
    <source>
        <dbReference type="EMBL" id="GAV90706.1"/>
    </source>
</evidence>